<dbReference type="KEGG" id="vg:75691087"/>
<accession>A0AAE7RZB4</accession>
<organism evidence="1 2">
    <name type="scientific">uncultured phage cr54_1</name>
    <dbReference type="NCBI Taxonomy" id="2986398"/>
    <lineage>
        <taxon>Viruses</taxon>
        <taxon>Duplodnaviria</taxon>
        <taxon>Heunggongvirae</taxon>
        <taxon>Uroviricota</taxon>
        <taxon>Caudoviricetes</taxon>
        <taxon>Crassvirales</taxon>
        <taxon>Intestiviridae</taxon>
        <taxon>Churivirinae</taxon>
        <taxon>Jahgtovirus</taxon>
        <taxon>Jahgtovirus intestinalis</taxon>
    </lineage>
</organism>
<keyword evidence="2" id="KW-1185">Reference proteome</keyword>
<sequence>MRRGIKNNLSKTFILSKVSQELIFSKYTGIPIEIINKCVTENSLICSPFRNDRHPTVGFAYNDKHKLKIRDFAGYGMWGDCFDVVAYVLSFTTGRQINVNVKADFYYVLKHIAYTFRNIIYNGEVVEENEVLLKETITRIKNSKAVIELVIREWNENDKKIWSKWGISLHWLNTHFVVPVDQMYINRFCQPEPKYNYRSNDPCYGYITGLDSKGIYNIECYFPLRDRTKGDIKFITNHNGLVGLLNLNKPKYDIIIITKSYKDNLALDSWLHSFPLRGRLSDTLIGVINVTSESYVLKPFEYEYLQSKLNDNGIIISFFDMDLTGVRGARRLRKDYGIIPILIPRIYDAKDFSELIEKYSKETINRFIEETEKLFDYE</sequence>
<name>A0AAE7RZB4_9CAUD</name>
<proteinExistence type="predicted"/>
<gene>
    <name evidence="1" type="primary">gp_20538</name>
</gene>
<evidence type="ECO:0000313" key="1">
    <source>
        <dbReference type="EMBL" id="QWM89993.1"/>
    </source>
</evidence>
<dbReference type="RefSeq" id="YP_010359565.1">
    <property type="nucleotide sequence ID" value="NC_062774.1"/>
</dbReference>
<dbReference type="GeneID" id="75691087"/>
<dbReference type="Proteomes" id="UP000827440">
    <property type="component" value="Segment"/>
</dbReference>
<dbReference type="EMBL" id="MZ130484">
    <property type="protein sequence ID" value="QWM89993.1"/>
    <property type="molecule type" value="Genomic_DNA"/>
</dbReference>
<reference evidence="1 2" key="1">
    <citation type="submission" date="2021-04" db="EMBL/GenBank/DDBJ databases">
        <authorList>
            <person name="Shkoporov A.N."/>
            <person name="Stockdale S.R."/>
            <person name="Guerin E."/>
            <person name="Ross R.P."/>
            <person name="Hill C."/>
        </authorList>
    </citation>
    <scope>NUCLEOTIDE SEQUENCE [LARGE SCALE GENOMIC DNA]</scope>
    <source>
        <strain evidence="2">cr54_1</strain>
    </source>
</reference>
<protein>
    <submittedName>
        <fullName evidence="1">DNA primase</fullName>
    </submittedName>
</protein>
<evidence type="ECO:0000313" key="2">
    <source>
        <dbReference type="Proteomes" id="UP000827440"/>
    </source>
</evidence>